<feature type="chain" id="PRO_5012665622" description="Outer membrane protein beta-barrel domain-containing protein" evidence="1">
    <location>
        <begin position="22"/>
        <end position="181"/>
    </location>
</feature>
<protein>
    <recommendedName>
        <fullName evidence="4">Outer membrane protein beta-barrel domain-containing protein</fullName>
    </recommendedName>
</protein>
<keyword evidence="1" id="KW-0732">Signal</keyword>
<proteinExistence type="predicted"/>
<dbReference type="AlphaFoldDB" id="A0A1X7I5W7"/>
<dbReference type="OrthoDB" id="966005at2"/>
<evidence type="ECO:0008006" key="4">
    <source>
        <dbReference type="Google" id="ProtNLM"/>
    </source>
</evidence>
<sequence>MKNLIPLLLVIILSSLYSAQAQYSKKFDYQNNFQLELGGHGLIYSINYERILINSELLKTTGQIGIAYYPPFIGFRDVWIPIGINEILSINNHHIEAGVGMVIIREASRDSGNTAIDWFWDGFLSARIGYRYQKPDGRFLFRAGFTPIIETNIFSKLPRELSGKFLSEVHPLAAVSIGYNF</sequence>
<organism evidence="2 3">
    <name type="scientific">Marivirga sericea</name>
    <dbReference type="NCBI Taxonomy" id="1028"/>
    <lineage>
        <taxon>Bacteria</taxon>
        <taxon>Pseudomonadati</taxon>
        <taxon>Bacteroidota</taxon>
        <taxon>Cytophagia</taxon>
        <taxon>Cytophagales</taxon>
        <taxon>Marivirgaceae</taxon>
        <taxon>Marivirga</taxon>
    </lineage>
</organism>
<keyword evidence="3" id="KW-1185">Reference proteome</keyword>
<dbReference type="RefSeq" id="WP_085515286.1">
    <property type="nucleotide sequence ID" value="NZ_FXAW01000001.1"/>
</dbReference>
<reference evidence="3" key="1">
    <citation type="submission" date="2017-04" db="EMBL/GenBank/DDBJ databases">
        <authorList>
            <person name="Varghese N."/>
            <person name="Submissions S."/>
        </authorList>
    </citation>
    <scope>NUCLEOTIDE SEQUENCE [LARGE SCALE GENOMIC DNA]</scope>
    <source>
        <strain evidence="3">DSM 4125</strain>
    </source>
</reference>
<name>A0A1X7I5W7_9BACT</name>
<dbReference type="EMBL" id="FXAW01000001">
    <property type="protein sequence ID" value="SMG09942.1"/>
    <property type="molecule type" value="Genomic_DNA"/>
</dbReference>
<feature type="signal peptide" evidence="1">
    <location>
        <begin position="1"/>
        <end position="21"/>
    </location>
</feature>
<gene>
    <name evidence="2" type="ORF">SAMN05661096_00271</name>
</gene>
<evidence type="ECO:0000313" key="3">
    <source>
        <dbReference type="Proteomes" id="UP000193804"/>
    </source>
</evidence>
<evidence type="ECO:0000256" key="1">
    <source>
        <dbReference type="SAM" id="SignalP"/>
    </source>
</evidence>
<dbReference type="Proteomes" id="UP000193804">
    <property type="component" value="Unassembled WGS sequence"/>
</dbReference>
<evidence type="ECO:0000313" key="2">
    <source>
        <dbReference type="EMBL" id="SMG09942.1"/>
    </source>
</evidence>
<accession>A0A1X7I5W7</accession>